<proteinExistence type="predicted"/>
<evidence type="ECO:0000313" key="2">
    <source>
        <dbReference type="WBParaSite" id="nRc.2.0.1.t26011-RA"/>
    </source>
</evidence>
<sequence length="148" mass="16668">MVASKSKYDTVKYGKDTVRFSTEAKSLYTKEVIIDEGAFDHEEFNGCDPFTQKVIPGVIKCIPVIFWWKEFSTEANPIDALVIKKYDAEIFKVGVKSTDKIFALPACAASVAICGYTQWRKPGYTQWRKPAWRSPAQHTTIIILAPLG</sequence>
<dbReference type="WBParaSite" id="nRc.2.0.1.t26011-RA">
    <property type="protein sequence ID" value="nRc.2.0.1.t26011-RA"/>
    <property type="gene ID" value="nRc.2.0.1.g26011"/>
</dbReference>
<name>A0A915JIV3_ROMCU</name>
<dbReference type="Proteomes" id="UP000887565">
    <property type="component" value="Unplaced"/>
</dbReference>
<protein>
    <submittedName>
        <fullName evidence="2">Uncharacterized protein</fullName>
    </submittedName>
</protein>
<reference evidence="2" key="1">
    <citation type="submission" date="2022-11" db="UniProtKB">
        <authorList>
            <consortium name="WormBaseParasite"/>
        </authorList>
    </citation>
    <scope>IDENTIFICATION</scope>
</reference>
<evidence type="ECO:0000313" key="1">
    <source>
        <dbReference type="Proteomes" id="UP000887565"/>
    </source>
</evidence>
<keyword evidence="1" id="KW-1185">Reference proteome</keyword>
<accession>A0A915JIV3</accession>
<dbReference type="AlphaFoldDB" id="A0A915JIV3"/>
<organism evidence="1 2">
    <name type="scientific">Romanomermis culicivorax</name>
    <name type="common">Nematode worm</name>
    <dbReference type="NCBI Taxonomy" id="13658"/>
    <lineage>
        <taxon>Eukaryota</taxon>
        <taxon>Metazoa</taxon>
        <taxon>Ecdysozoa</taxon>
        <taxon>Nematoda</taxon>
        <taxon>Enoplea</taxon>
        <taxon>Dorylaimia</taxon>
        <taxon>Mermithida</taxon>
        <taxon>Mermithoidea</taxon>
        <taxon>Mermithidae</taxon>
        <taxon>Romanomermis</taxon>
    </lineage>
</organism>